<keyword evidence="3" id="KW-1185">Reference proteome</keyword>
<protein>
    <submittedName>
        <fullName evidence="2">Uncharacterized protein</fullName>
    </submittedName>
</protein>
<keyword evidence="1" id="KW-0812">Transmembrane</keyword>
<feature type="transmembrane region" description="Helical" evidence="1">
    <location>
        <begin position="140"/>
        <end position="164"/>
    </location>
</feature>
<proteinExistence type="predicted"/>
<dbReference type="EMBL" id="ML995485">
    <property type="protein sequence ID" value="KAF2141968.1"/>
    <property type="molecule type" value="Genomic_DNA"/>
</dbReference>
<accession>A0A6A6BEK6</accession>
<keyword evidence="1" id="KW-0472">Membrane</keyword>
<organism evidence="2 3">
    <name type="scientific">Aplosporella prunicola CBS 121167</name>
    <dbReference type="NCBI Taxonomy" id="1176127"/>
    <lineage>
        <taxon>Eukaryota</taxon>
        <taxon>Fungi</taxon>
        <taxon>Dikarya</taxon>
        <taxon>Ascomycota</taxon>
        <taxon>Pezizomycotina</taxon>
        <taxon>Dothideomycetes</taxon>
        <taxon>Dothideomycetes incertae sedis</taxon>
        <taxon>Botryosphaeriales</taxon>
        <taxon>Aplosporellaceae</taxon>
        <taxon>Aplosporella</taxon>
    </lineage>
</organism>
<sequence length="308" mass="33524">MATLPRGANSLQHQIFFRQLPNFRAAALQCRITSPSTLRCFTSSTGLGAAAARKPVPKPTVTASPKAPVTIKPYAVKERSPEGASGSIVDRLAAHAEPLLLYQSPSQAGFRTVAYSAAFACFGSAALTYKFLYLNLPPDVAPWVGAGFGVIAIFWSGFGTFLLAAPDKMVRTIKALPKTGSNARNVMLRVEVSHMPILKNRIIDVPALQITADNPIGEVTFEVQAINQSFAEAKKAAGANDPLVLKPFFATGRFINRALYSLMNYTKMVLMRQGFVRLQIQDKGRFKVDTRGWVLGDGKLLDQVIRPR</sequence>
<dbReference type="AlphaFoldDB" id="A0A6A6BEK6"/>
<gene>
    <name evidence="2" type="ORF">K452DRAFT_358461</name>
</gene>
<dbReference type="OrthoDB" id="4140442at2759"/>
<dbReference type="Proteomes" id="UP000799438">
    <property type="component" value="Unassembled WGS sequence"/>
</dbReference>
<dbReference type="GeneID" id="54303702"/>
<evidence type="ECO:0000313" key="3">
    <source>
        <dbReference type="Proteomes" id="UP000799438"/>
    </source>
</evidence>
<feature type="transmembrane region" description="Helical" evidence="1">
    <location>
        <begin position="113"/>
        <end position="134"/>
    </location>
</feature>
<dbReference type="RefSeq" id="XP_033397680.1">
    <property type="nucleotide sequence ID" value="XM_033546196.1"/>
</dbReference>
<evidence type="ECO:0000313" key="2">
    <source>
        <dbReference type="EMBL" id="KAF2141968.1"/>
    </source>
</evidence>
<reference evidence="2" key="1">
    <citation type="journal article" date="2020" name="Stud. Mycol.">
        <title>101 Dothideomycetes genomes: a test case for predicting lifestyles and emergence of pathogens.</title>
        <authorList>
            <person name="Haridas S."/>
            <person name="Albert R."/>
            <person name="Binder M."/>
            <person name="Bloem J."/>
            <person name="Labutti K."/>
            <person name="Salamov A."/>
            <person name="Andreopoulos B."/>
            <person name="Baker S."/>
            <person name="Barry K."/>
            <person name="Bills G."/>
            <person name="Bluhm B."/>
            <person name="Cannon C."/>
            <person name="Castanera R."/>
            <person name="Culley D."/>
            <person name="Daum C."/>
            <person name="Ezra D."/>
            <person name="Gonzalez J."/>
            <person name="Henrissat B."/>
            <person name="Kuo A."/>
            <person name="Liang C."/>
            <person name="Lipzen A."/>
            <person name="Lutzoni F."/>
            <person name="Magnuson J."/>
            <person name="Mondo S."/>
            <person name="Nolan M."/>
            <person name="Ohm R."/>
            <person name="Pangilinan J."/>
            <person name="Park H.-J."/>
            <person name="Ramirez L."/>
            <person name="Alfaro M."/>
            <person name="Sun H."/>
            <person name="Tritt A."/>
            <person name="Yoshinaga Y."/>
            <person name="Zwiers L.-H."/>
            <person name="Turgeon B."/>
            <person name="Goodwin S."/>
            <person name="Spatafora J."/>
            <person name="Crous P."/>
            <person name="Grigoriev I."/>
        </authorList>
    </citation>
    <scope>NUCLEOTIDE SEQUENCE</scope>
    <source>
        <strain evidence="2">CBS 121167</strain>
    </source>
</reference>
<name>A0A6A6BEK6_9PEZI</name>
<evidence type="ECO:0000256" key="1">
    <source>
        <dbReference type="SAM" id="Phobius"/>
    </source>
</evidence>
<keyword evidence="1" id="KW-1133">Transmembrane helix</keyword>